<feature type="binding site" evidence="9">
    <location>
        <position position="51"/>
    </location>
    <ligand>
        <name>ATP</name>
        <dbReference type="ChEBI" id="CHEBI:30616"/>
    </ligand>
</feature>
<comment type="subcellular location">
    <subcellularLocation>
        <location evidence="9">Cytoplasm</location>
    </subcellularLocation>
</comment>
<gene>
    <name evidence="9" type="primary">mnmA</name>
    <name evidence="12" type="ORF">P775_19385</name>
</gene>
<evidence type="ECO:0000256" key="5">
    <source>
        <dbReference type="ARBA" id="ARBA00022840"/>
    </source>
</evidence>
<dbReference type="InterPro" id="IPR046885">
    <property type="entry name" value="MnmA-like_C"/>
</dbReference>
<dbReference type="Pfam" id="PF20258">
    <property type="entry name" value="tRNA_Me_trans_C"/>
    <property type="match status" value="1"/>
</dbReference>
<keyword evidence="13" id="KW-1185">Reference proteome</keyword>
<feature type="region of interest" description="Interaction with tRNA" evidence="9">
    <location>
        <begin position="165"/>
        <end position="167"/>
    </location>
</feature>
<protein>
    <recommendedName>
        <fullName evidence="9">tRNA-specific 2-thiouridylase MnmA</fullName>
        <ecNumber evidence="9">2.8.1.13</ecNumber>
    </recommendedName>
</protein>
<feature type="domain" description="tRNA-specific 2-thiouridylase MnmA-like central" evidence="11">
    <location>
        <begin position="235"/>
        <end position="289"/>
    </location>
</feature>
<feature type="site" description="Interaction with tRNA" evidence="9">
    <location>
        <position position="144"/>
    </location>
</feature>
<comment type="caution">
    <text evidence="12">The sequence shown here is derived from an EMBL/GenBank/DDBJ whole genome shotgun (WGS) entry which is preliminary data.</text>
</comment>
<dbReference type="InterPro" id="IPR046884">
    <property type="entry name" value="MnmA-like_central"/>
</dbReference>
<dbReference type="InterPro" id="IPR014729">
    <property type="entry name" value="Rossmann-like_a/b/a_fold"/>
</dbReference>
<evidence type="ECO:0000256" key="3">
    <source>
        <dbReference type="ARBA" id="ARBA00022694"/>
    </source>
</evidence>
<keyword evidence="1 9" id="KW-0820">tRNA-binding</keyword>
<evidence type="ECO:0000256" key="7">
    <source>
        <dbReference type="ARBA" id="ARBA00023157"/>
    </source>
</evidence>
<dbReference type="Gene3D" id="2.30.30.280">
    <property type="entry name" value="Adenine nucleotide alpha hydrolases-like domains"/>
    <property type="match status" value="1"/>
</dbReference>
<dbReference type="OrthoDB" id="9800696at2"/>
<dbReference type="Pfam" id="PF03054">
    <property type="entry name" value="tRNA_Me_trans"/>
    <property type="match status" value="1"/>
</dbReference>
<dbReference type="FunFam" id="3.40.50.620:FF:000115">
    <property type="entry name" value="tRNA-specific 2-thiouridylase MnmA"/>
    <property type="match status" value="1"/>
</dbReference>
<keyword evidence="2 9" id="KW-0808">Transferase</keyword>
<evidence type="ECO:0000256" key="6">
    <source>
        <dbReference type="ARBA" id="ARBA00022884"/>
    </source>
</evidence>
<dbReference type="InterPro" id="IPR004506">
    <property type="entry name" value="MnmA-like"/>
</dbReference>
<dbReference type="InterPro" id="IPR023382">
    <property type="entry name" value="MnmA-like_central_sf"/>
</dbReference>
<evidence type="ECO:0000313" key="12">
    <source>
        <dbReference type="EMBL" id="PIL18735.1"/>
    </source>
</evidence>
<keyword evidence="6 9" id="KW-0694">RNA-binding</keyword>
<feature type="domain" description="tRNA-specific 2-thiouridylase MnmA-like C-terminal" evidence="10">
    <location>
        <begin position="301"/>
        <end position="376"/>
    </location>
</feature>
<dbReference type="GO" id="GO:0002143">
    <property type="term" value="P:tRNA wobble position uridine thiolation"/>
    <property type="evidence" value="ECO:0007669"/>
    <property type="project" value="TreeGrafter"/>
</dbReference>
<dbReference type="GO" id="GO:0000049">
    <property type="term" value="F:tRNA binding"/>
    <property type="evidence" value="ECO:0007669"/>
    <property type="project" value="UniProtKB-KW"/>
</dbReference>
<dbReference type="AlphaFoldDB" id="A0A2G8RAY8"/>
<feature type="binding site" evidence="9">
    <location>
        <begin position="25"/>
        <end position="32"/>
    </location>
    <ligand>
        <name>ATP</name>
        <dbReference type="ChEBI" id="CHEBI:30616"/>
    </ligand>
</feature>
<dbReference type="Proteomes" id="UP000231259">
    <property type="component" value="Unassembled WGS sequence"/>
</dbReference>
<feature type="active site" description="Nucleophile" evidence="9">
    <location>
        <position position="119"/>
    </location>
</feature>
<keyword evidence="7 9" id="KW-1015">Disulfide bond</keyword>
<dbReference type="GO" id="GO:0103016">
    <property type="term" value="F:tRNA-uridine 2-sulfurtransferase activity"/>
    <property type="evidence" value="ECO:0007669"/>
    <property type="project" value="UniProtKB-EC"/>
</dbReference>
<reference evidence="12 13" key="1">
    <citation type="submission" date="2013-09" db="EMBL/GenBank/DDBJ databases">
        <title>Genome sequencing of Phaeobacter antarcticus sp. nov. SM1211.</title>
        <authorList>
            <person name="Zhang X.-Y."/>
            <person name="Liu C."/>
            <person name="Chen X.-L."/>
            <person name="Xie B.-B."/>
            <person name="Qin Q.-L."/>
            <person name="Rong J.-C."/>
            <person name="Zhang Y.-Z."/>
        </authorList>
    </citation>
    <scope>NUCLEOTIDE SEQUENCE [LARGE SCALE GENOMIC DNA]</scope>
    <source>
        <strain evidence="12 13">SM1211</strain>
    </source>
</reference>
<keyword evidence="5 9" id="KW-0067">ATP-binding</keyword>
<dbReference type="SUPFAM" id="SSF52402">
    <property type="entry name" value="Adenine nucleotide alpha hydrolases-like"/>
    <property type="match status" value="1"/>
</dbReference>
<evidence type="ECO:0000259" key="10">
    <source>
        <dbReference type="Pfam" id="PF20258"/>
    </source>
</evidence>
<comment type="similarity">
    <text evidence="9">Belongs to the MnmA/TRMU family.</text>
</comment>
<keyword evidence="4 9" id="KW-0547">Nucleotide-binding</keyword>
<feature type="disulfide bond" description="Alternate" evidence="9">
    <location>
        <begin position="119"/>
        <end position="216"/>
    </location>
</feature>
<accession>A0A2G8RAY8</accession>
<dbReference type="EC" id="2.8.1.13" evidence="9"/>
<sequence>MPLDLPKLNSLGLPKPVSQTRVVVAMSGGVDSSVVAAQLAEEGYDVVGVTLQLYDHGAALAKKGACCAGLDIHDARRVAETMGFPHYVLDYENVFREAVIDEFAESYLGGATPVPCIRCNERVKFKDLLQTAKDLDADCMATGHYIQRKVGANGPELHSAADANRDQSYFLFSTTPEQLDYLRFPLGHLSSKAETRALAAKYGLSVADKPDSQDICFVPNGNYASVIEKLRPGAAEPGEIVDTEGTVLGIHNGVIHYTVGQRRGLGIGGLADPLYVVKLDVDAKKVIVGPKELLSTRVVPVREINWLGDEPFDSRPEWRIAVKVRSTRPPREAILRPLSATEAEVELITPEEGVSPGQACVFYDPDSTRILGGGWIWRGQ</sequence>
<evidence type="ECO:0000259" key="11">
    <source>
        <dbReference type="Pfam" id="PF20259"/>
    </source>
</evidence>
<evidence type="ECO:0000313" key="13">
    <source>
        <dbReference type="Proteomes" id="UP000231259"/>
    </source>
</evidence>
<feature type="binding site" evidence="9">
    <location>
        <position position="143"/>
    </location>
    <ligand>
        <name>ATP</name>
        <dbReference type="ChEBI" id="CHEBI:30616"/>
    </ligand>
</feature>
<dbReference type="Pfam" id="PF20259">
    <property type="entry name" value="tRNA_Me_trans_M"/>
    <property type="match status" value="1"/>
</dbReference>
<dbReference type="HAMAP" id="MF_00144">
    <property type="entry name" value="tRNA_thiouridyl_MnmA"/>
    <property type="match status" value="1"/>
</dbReference>
<keyword evidence="9" id="KW-0963">Cytoplasm</keyword>
<evidence type="ECO:0000256" key="9">
    <source>
        <dbReference type="HAMAP-Rule" id="MF_00144"/>
    </source>
</evidence>
<dbReference type="GO" id="GO:0005737">
    <property type="term" value="C:cytoplasm"/>
    <property type="evidence" value="ECO:0007669"/>
    <property type="project" value="UniProtKB-SubCell"/>
</dbReference>
<comment type="function">
    <text evidence="9">Catalyzes the 2-thiolation of uridine at the wobble position (U34) of tRNA, leading to the formation of s(2)U34.</text>
</comment>
<comment type="catalytic activity">
    <reaction evidence="8 9">
        <text>S-sulfanyl-L-cysteinyl-[protein] + uridine(34) in tRNA + AH2 + ATP = 2-thiouridine(34) in tRNA + L-cysteinyl-[protein] + A + AMP + diphosphate + H(+)</text>
        <dbReference type="Rhea" id="RHEA:47032"/>
        <dbReference type="Rhea" id="RHEA-COMP:10131"/>
        <dbReference type="Rhea" id="RHEA-COMP:11726"/>
        <dbReference type="Rhea" id="RHEA-COMP:11727"/>
        <dbReference type="Rhea" id="RHEA-COMP:11728"/>
        <dbReference type="ChEBI" id="CHEBI:13193"/>
        <dbReference type="ChEBI" id="CHEBI:15378"/>
        <dbReference type="ChEBI" id="CHEBI:17499"/>
        <dbReference type="ChEBI" id="CHEBI:29950"/>
        <dbReference type="ChEBI" id="CHEBI:30616"/>
        <dbReference type="ChEBI" id="CHEBI:33019"/>
        <dbReference type="ChEBI" id="CHEBI:61963"/>
        <dbReference type="ChEBI" id="CHEBI:65315"/>
        <dbReference type="ChEBI" id="CHEBI:87170"/>
        <dbReference type="ChEBI" id="CHEBI:456215"/>
        <dbReference type="EC" id="2.8.1.13"/>
    </reaction>
</comment>
<proteinExistence type="inferred from homology"/>
<feature type="site" description="Interaction with tRNA" evidence="9">
    <location>
        <position position="358"/>
    </location>
</feature>
<dbReference type="PANTHER" id="PTHR11933">
    <property type="entry name" value="TRNA 5-METHYLAMINOMETHYL-2-THIOURIDYLATE -METHYLTRANSFERASE"/>
    <property type="match status" value="1"/>
</dbReference>
<dbReference type="PANTHER" id="PTHR11933:SF5">
    <property type="entry name" value="MITOCHONDRIAL TRNA-SPECIFIC 2-THIOURIDYLASE 1"/>
    <property type="match status" value="1"/>
</dbReference>
<evidence type="ECO:0000256" key="4">
    <source>
        <dbReference type="ARBA" id="ARBA00022741"/>
    </source>
</evidence>
<dbReference type="NCBIfam" id="NF001138">
    <property type="entry name" value="PRK00143.1"/>
    <property type="match status" value="1"/>
</dbReference>
<feature type="active site" description="Cysteine persulfide intermediate" evidence="9">
    <location>
        <position position="216"/>
    </location>
</feature>
<dbReference type="FunFam" id="2.30.30.280:FF:000001">
    <property type="entry name" value="tRNA-specific 2-thiouridylase MnmA"/>
    <property type="match status" value="1"/>
</dbReference>
<comment type="caution">
    <text evidence="9">Lacks conserved residue(s) required for the propagation of feature annotation.</text>
</comment>
<evidence type="ECO:0000256" key="1">
    <source>
        <dbReference type="ARBA" id="ARBA00022555"/>
    </source>
</evidence>
<name>A0A2G8RAY8_9RHOB</name>
<dbReference type="NCBIfam" id="TIGR00420">
    <property type="entry name" value="trmU"/>
    <property type="match status" value="1"/>
</dbReference>
<dbReference type="GO" id="GO:0005524">
    <property type="term" value="F:ATP binding"/>
    <property type="evidence" value="ECO:0007669"/>
    <property type="project" value="UniProtKB-KW"/>
</dbReference>
<dbReference type="EMBL" id="AWWI01000121">
    <property type="protein sequence ID" value="PIL18735.1"/>
    <property type="molecule type" value="Genomic_DNA"/>
</dbReference>
<dbReference type="Gene3D" id="3.40.50.620">
    <property type="entry name" value="HUPs"/>
    <property type="match status" value="1"/>
</dbReference>
<evidence type="ECO:0000256" key="2">
    <source>
        <dbReference type="ARBA" id="ARBA00022679"/>
    </source>
</evidence>
<dbReference type="Gene3D" id="2.40.30.10">
    <property type="entry name" value="Translation factors"/>
    <property type="match status" value="1"/>
</dbReference>
<dbReference type="CDD" id="cd01998">
    <property type="entry name" value="MnmA_TRMU-like"/>
    <property type="match status" value="1"/>
</dbReference>
<dbReference type="RefSeq" id="WP_099912365.1">
    <property type="nucleotide sequence ID" value="NZ_AWWI01000121.1"/>
</dbReference>
<organism evidence="12 13">
    <name type="scientific">Puniceibacterium antarcticum</name>
    <dbReference type="NCBI Taxonomy" id="1206336"/>
    <lineage>
        <taxon>Bacteria</taxon>
        <taxon>Pseudomonadati</taxon>
        <taxon>Pseudomonadota</taxon>
        <taxon>Alphaproteobacteria</taxon>
        <taxon>Rhodobacterales</taxon>
        <taxon>Paracoccaceae</taxon>
        <taxon>Puniceibacterium</taxon>
    </lineage>
</organism>
<keyword evidence="3 9" id="KW-0819">tRNA processing</keyword>
<evidence type="ECO:0000256" key="8">
    <source>
        <dbReference type="ARBA" id="ARBA00051542"/>
    </source>
</evidence>